<dbReference type="InterPro" id="IPR036047">
    <property type="entry name" value="F-box-like_dom_sf"/>
</dbReference>
<dbReference type="InterPro" id="IPR032675">
    <property type="entry name" value="LRR_dom_sf"/>
</dbReference>
<dbReference type="InterPro" id="IPR001810">
    <property type="entry name" value="F-box_dom"/>
</dbReference>
<comment type="caution">
    <text evidence="2">The sequence shown here is derived from an EMBL/GenBank/DDBJ whole genome shotgun (WGS) entry which is preliminary data.</text>
</comment>
<evidence type="ECO:0000313" key="3">
    <source>
        <dbReference type="Proteomes" id="UP000772434"/>
    </source>
</evidence>
<gene>
    <name evidence="2" type="ORF">BDP27DRAFT_1329004</name>
</gene>
<feature type="domain" description="F-box" evidence="1">
    <location>
        <begin position="4"/>
        <end position="49"/>
    </location>
</feature>
<accession>A0A9P5PQ14</accession>
<dbReference type="Proteomes" id="UP000772434">
    <property type="component" value="Unassembled WGS sequence"/>
</dbReference>
<dbReference type="OrthoDB" id="3110962at2759"/>
<dbReference type="Pfam" id="PF00646">
    <property type="entry name" value="F-box"/>
    <property type="match status" value="1"/>
</dbReference>
<dbReference type="EMBL" id="JADNRY010000075">
    <property type="protein sequence ID" value="KAF9067299.1"/>
    <property type="molecule type" value="Genomic_DNA"/>
</dbReference>
<name>A0A9P5PQ14_9AGAR</name>
<keyword evidence="3" id="KW-1185">Reference proteome</keyword>
<dbReference type="Gene3D" id="3.80.10.10">
    <property type="entry name" value="Ribonuclease Inhibitor"/>
    <property type="match status" value="1"/>
</dbReference>
<evidence type="ECO:0000259" key="1">
    <source>
        <dbReference type="PROSITE" id="PS50181"/>
    </source>
</evidence>
<protein>
    <recommendedName>
        <fullName evidence="1">F-box domain-containing protein</fullName>
    </recommendedName>
</protein>
<sequence>MSRRFGFDLLPNELCHLILEELDYPSLCSLSRVSKRAYAAFAGALYESVQSPALFTLASSEKSRLPLSGPHPASFVRRISLSFPDRPSYSVVSKHKEREEKAKNDRMEGLPPSDLTTFKQLVTKAVNNVIFYAPNAAIKSFRYECDLLSLPDVFPNVEFAKLSSLEKVTIECPFPIATLRRSLAIISSLCGSSLEGLNLTFPGRRSHGGVTVYPPEPSTIAKVLQKVPESCPQIQRLTLYIPGGWSNPDISVKPIHRALANPTFTFPNLKELHLVDITMVESICVECSAFFLRHPNVETFVFCGASLHRGHPVDPRIFPKLSMLRVALLGDCVSLCLSGARPIDTLILTVGQTISKEKELQLITALKSLKTLRVLRVRDLRITSHEELMGISIDNLTGIVTSCPHLTHFDCVVGIEAAFNLPDLHRCYNDIVSNLPSLDCLMLGFCFLLPATLGYPYTDPSHIQVLQEVMQKHRAPQTIQVELFEVSALCPPQRAIAFQIVAGDSDCVHTSDLTAAFMLHKWL</sequence>
<dbReference type="SUPFAM" id="SSF81383">
    <property type="entry name" value="F-box domain"/>
    <property type="match status" value="1"/>
</dbReference>
<reference evidence="2" key="1">
    <citation type="submission" date="2020-11" db="EMBL/GenBank/DDBJ databases">
        <authorList>
            <consortium name="DOE Joint Genome Institute"/>
            <person name="Ahrendt S."/>
            <person name="Riley R."/>
            <person name="Andreopoulos W."/>
            <person name="Labutti K."/>
            <person name="Pangilinan J."/>
            <person name="Ruiz-Duenas F.J."/>
            <person name="Barrasa J.M."/>
            <person name="Sanchez-Garcia M."/>
            <person name="Camarero S."/>
            <person name="Miyauchi S."/>
            <person name="Serrano A."/>
            <person name="Linde D."/>
            <person name="Babiker R."/>
            <person name="Drula E."/>
            <person name="Ayuso-Fernandez I."/>
            <person name="Pacheco R."/>
            <person name="Padilla G."/>
            <person name="Ferreira P."/>
            <person name="Barriuso J."/>
            <person name="Kellner H."/>
            <person name="Castanera R."/>
            <person name="Alfaro M."/>
            <person name="Ramirez L."/>
            <person name="Pisabarro A.G."/>
            <person name="Kuo A."/>
            <person name="Tritt A."/>
            <person name="Lipzen A."/>
            <person name="He G."/>
            <person name="Yan M."/>
            <person name="Ng V."/>
            <person name="Cullen D."/>
            <person name="Martin F."/>
            <person name="Rosso M.-N."/>
            <person name="Henrissat B."/>
            <person name="Hibbett D."/>
            <person name="Martinez A.T."/>
            <person name="Grigoriev I.V."/>
        </authorList>
    </citation>
    <scope>NUCLEOTIDE SEQUENCE</scope>
    <source>
        <strain evidence="2">AH 40177</strain>
    </source>
</reference>
<evidence type="ECO:0000313" key="2">
    <source>
        <dbReference type="EMBL" id="KAF9067299.1"/>
    </source>
</evidence>
<dbReference type="AlphaFoldDB" id="A0A9P5PQ14"/>
<dbReference type="SUPFAM" id="SSF52047">
    <property type="entry name" value="RNI-like"/>
    <property type="match status" value="1"/>
</dbReference>
<dbReference type="PROSITE" id="PS50181">
    <property type="entry name" value="FBOX"/>
    <property type="match status" value="1"/>
</dbReference>
<organism evidence="2 3">
    <name type="scientific">Rhodocollybia butyracea</name>
    <dbReference type="NCBI Taxonomy" id="206335"/>
    <lineage>
        <taxon>Eukaryota</taxon>
        <taxon>Fungi</taxon>
        <taxon>Dikarya</taxon>
        <taxon>Basidiomycota</taxon>
        <taxon>Agaricomycotina</taxon>
        <taxon>Agaricomycetes</taxon>
        <taxon>Agaricomycetidae</taxon>
        <taxon>Agaricales</taxon>
        <taxon>Marasmiineae</taxon>
        <taxon>Omphalotaceae</taxon>
        <taxon>Rhodocollybia</taxon>
    </lineage>
</organism>
<proteinExistence type="predicted"/>